<name>A0A2H9VM77_9SPHI</name>
<reference evidence="1 2" key="1">
    <citation type="submission" date="2017-11" db="EMBL/GenBank/DDBJ databases">
        <title>Genomic Encyclopedia of Archaeal and Bacterial Type Strains, Phase II (KMG-II): From Individual Species to Whole Genera.</title>
        <authorList>
            <person name="Goeker M."/>
        </authorList>
    </citation>
    <scope>NUCLEOTIDE SEQUENCE [LARGE SCALE GENOMIC DNA]</scope>
    <source>
        <strain evidence="1 2">DSM 28175</strain>
    </source>
</reference>
<evidence type="ECO:0000313" key="1">
    <source>
        <dbReference type="EMBL" id="PJJ79441.1"/>
    </source>
</evidence>
<dbReference type="Proteomes" id="UP000242687">
    <property type="component" value="Unassembled WGS sequence"/>
</dbReference>
<protein>
    <submittedName>
        <fullName evidence="1">Uncharacterized protein</fullName>
    </submittedName>
</protein>
<proteinExistence type="predicted"/>
<comment type="caution">
    <text evidence="1">The sequence shown here is derived from an EMBL/GenBank/DDBJ whole genome shotgun (WGS) entry which is preliminary data.</text>
</comment>
<gene>
    <name evidence="1" type="ORF">CLV57_2575</name>
</gene>
<evidence type="ECO:0000313" key="2">
    <source>
        <dbReference type="Proteomes" id="UP000242687"/>
    </source>
</evidence>
<accession>A0A2H9VM77</accession>
<keyword evidence="2" id="KW-1185">Reference proteome</keyword>
<dbReference type="PROSITE" id="PS51257">
    <property type="entry name" value="PROKAR_LIPOPROTEIN"/>
    <property type="match status" value="1"/>
</dbReference>
<dbReference type="EMBL" id="PGFJ01000002">
    <property type="protein sequence ID" value="PJJ79441.1"/>
    <property type="molecule type" value="Genomic_DNA"/>
</dbReference>
<dbReference type="AlphaFoldDB" id="A0A2H9VM77"/>
<sequence length="211" mass="23080">MKVTPITQRLLVPVLVVFLGFSSCKKDIRDVEWNNTGVSNNNGTSVGLTEDEKLRQINISIPAQIVKTAVDGSTLKLVYTEDLSALLDPKGYDLSYSIRLNEDFSASALNGLQYTTPGPNGTYTTGWHGNDLKVLSEVTKTDAVVNGKTMVKLHLLRTFTFTKQFASAQEAVNQQNTLLNTKTDAVKFTSYVVFGKDYPASTATAALVYTK</sequence>
<organism evidence="1 2">
    <name type="scientific">Mucilaginibacter auburnensis</name>
    <dbReference type="NCBI Taxonomy" id="1457233"/>
    <lineage>
        <taxon>Bacteria</taxon>
        <taxon>Pseudomonadati</taxon>
        <taxon>Bacteroidota</taxon>
        <taxon>Sphingobacteriia</taxon>
        <taxon>Sphingobacteriales</taxon>
        <taxon>Sphingobacteriaceae</taxon>
        <taxon>Mucilaginibacter</taxon>
    </lineage>
</organism>